<evidence type="ECO:0000313" key="2">
    <source>
        <dbReference type="EMBL" id="KFM73289.1"/>
    </source>
</evidence>
<feature type="compositionally biased region" description="Polar residues" evidence="1">
    <location>
        <begin position="82"/>
        <end position="97"/>
    </location>
</feature>
<evidence type="ECO:0000256" key="1">
    <source>
        <dbReference type="SAM" id="MobiDB-lite"/>
    </source>
</evidence>
<feature type="non-terminal residue" evidence="2">
    <location>
        <position position="423"/>
    </location>
</feature>
<feature type="compositionally biased region" description="Basic and acidic residues" evidence="1">
    <location>
        <begin position="180"/>
        <end position="193"/>
    </location>
</feature>
<dbReference type="AlphaFoldDB" id="A0A087U7F0"/>
<dbReference type="Proteomes" id="UP000054359">
    <property type="component" value="Unassembled WGS sequence"/>
</dbReference>
<accession>A0A087U7F0</accession>
<reference evidence="2 3" key="1">
    <citation type="submission" date="2013-11" db="EMBL/GenBank/DDBJ databases">
        <title>Genome sequencing of Stegodyphus mimosarum.</title>
        <authorList>
            <person name="Bechsgaard J."/>
        </authorList>
    </citation>
    <scope>NUCLEOTIDE SEQUENCE [LARGE SCALE GENOMIC DNA]</scope>
</reference>
<organism evidence="2 3">
    <name type="scientific">Stegodyphus mimosarum</name>
    <name type="common">African social velvet spider</name>
    <dbReference type="NCBI Taxonomy" id="407821"/>
    <lineage>
        <taxon>Eukaryota</taxon>
        <taxon>Metazoa</taxon>
        <taxon>Ecdysozoa</taxon>
        <taxon>Arthropoda</taxon>
        <taxon>Chelicerata</taxon>
        <taxon>Arachnida</taxon>
        <taxon>Araneae</taxon>
        <taxon>Araneomorphae</taxon>
        <taxon>Entelegynae</taxon>
        <taxon>Eresoidea</taxon>
        <taxon>Eresidae</taxon>
        <taxon>Stegodyphus</taxon>
    </lineage>
</organism>
<proteinExistence type="predicted"/>
<name>A0A087U7F0_STEMI</name>
<dbReference type="EMBL" id="KK118569">
    <property type="protein sequence ID" value="KFM73289.1"/>
    <property type="molecule type" value="Genomic_DNA"/>
</dbReference>
<feature type="region of interest" description="Disordered" evidence="1">
    <location>
        <begin position="78"/>
        <end position="97"/>
    </location>
</feature>
<feature type="region of interest" description="Disordered" evidence="1">
    <location>
        <begin position="162"/>
        <end position="193"/>
    </location>
</feature>
<evidence type="ECO:0000313" key="3">
    <source>
        <dbReference type="Proteomes" id="UP000054359"/>
    </source>
</evidence>
<protein>
    <submittedName>
        <fullName evidence="2">Uncharacterized protein</fullName>
    </submittedName>
</protein>
<gene>
    <name evidence="2" type="ORF">X975_26430</name>
</gene>
<keyword evidence="3" id="KW-1185">Reference proteome</keyword>
<sequence length="423" mass="49040">MNSAYSHFEDFAKQNSALRNRQSLQIRKSNHNYKSEIYDRESLSDVDCKFEDFDKETYSRNSRSRYFEISDRKRLGLRGNEPLQTRQSNYNQESNLQQEDIDYRLQGFSSDDDKNNVHTRLNHTGNSSIHKGEFTRLTSGEHKTEFNYEEKLHSIKIKNSYEDSEFSKSSTSSHRSSQKCKTEAQAKKHHDVRENAVRRKQISKNRQIVQEWEVETFNEGNAQSSRQKSFNNRVLPFSAENVSDYEGDANVLCYKQRDWADHSEITLVKKPQKQIVDKDMEYAHSVHFTDEAEAVQSAKGKNIRKRVRHDTSYDTCTTDKHFQAANACVEHKGRTLSMTDARKIAALLHGQSHAETNLIDSDLKAASGTKDFYVRGVRRCWSKSCWSKSNHSHASVNHELLRNRDAVFEKLGTTTTGADSWKR</sequence>